<gene>
    <name evidence="1" type="ORF">XELAEV_18005402mg</name>
</gene>
<protein>
    <submittedName>
        <fullName evidence="1">Uncharacterized protein</fullName>
    </submittedName>
</protein>
<evidence type="ECO:0000313" key="2">
    <source>
        <dbReference type="Proteomes" id="UP000694892"/>
    </source>
</evidence>
<organism evidence="1 2">
    <name type="scientific">Xenopus laevis</name>
    <name type="common">African clawed frog</name>
    <dbReference type="NCBI Taxonomy" id="8355"/>
    <lineage>
        <taxon>Eukaryota</taxon>
        <taxon>Metazoa</taxon>
        <taxon>Chordata</taxon>
        <taxon>Craniata</taxon>
        <taxon>Vertebrata</taxon>
        <taxon>Euteleostomi</taxon>
        <taxon>Amphibia</taxon>
        <taxon>Batrachia</taxon>
        <taxon>Anura</taxon>
        <taxon>Pipoidea</taxon>
        <taxon>Pipidae</taxon>
        <taxon>Xenopodinae</taxon>
        <taxon>Xenopus</taxon>
        <taxon>Xenopus</taxon>
    </lineage>
</organism>
<name>A0A974I330_XENLA</name>
<dbReference type="Proteomes" id="UP000694892">
    <property type="component" value="Chromosome 1L"/>
</dbReference>
<evidence type="ECO:0000313" key="1">
    <source>
        <dbReference type="EMBL" id="OCT99620.1"/>
    </source>
</evidence>
<reference evidence="2" key="1">
    <citation type="journal article" date="2016" name="Nature">
        <title>Genome evolution in the allotetraploid frog Xenopus laevis.</title>
        <authorList>
            <person name="Session A.M."/>
            <person name="Uno Y."/>
            <person name="Kwon T."/>
            <person name="Chapman J.A."/>
            <person name="Toyoda A."/>
            <person name="Takahashi S."/>
            <person name="Fukui A."/>
            <person name="Hikosaka A."/>
            <person name="Suzuki A."/>
            <person name="Kondo M."/>
            <person name="van Heeringen S.J."/>
            <person name="Quigley I."/>
            <person name="Heinz S."/>
            <person name="Ogino H."/>
            <person name="Ochi H."/>
            <person name="Hellsten U."/>
            <person name="Lyons J.B."/>
            <person name="Simakov O."/>
            <person name="Putnam N."/>
            <person name="Stites J."/>
            <person name="Kuroki Y."/>
            <person name="Tanaka T."/>
            <person name="Michiue T."/>
            <person name="Watanabe M."/>
            <person name="Bogdanovic O."/>
            <person name="Lister R."/>
            <person name="Georgiou G."/>
            <person name="Paranjpe S.S."/>
            <person name="van Kruijsbergen I."/>
            <person name="Shu S."/>
            <person name="Carlson J."/>
            <person name="Kinoshita T."/>
            <person name="Ohta Y."/>
            <person name="Mawaribuchi S."/>
            <person name="Jenkins J."/>
            <person name="Grimwood J."/>
            <person name="Schmutz J."/>
            <person name="Mitros T."/>
            <person name="Mozaffari S.V."/>
            <person name="Suzuki Y."/>
            <person name="Haramoto Y."/>
            <person name="Yamamoto T.S."/>
            <person name="Takagi C."/>
            <person name="Heald R."/>
            <person name="Miller K."/>
            <person name="Haudenschild C."/>
            <person name="Kitzman J."/>
            <person name="Nakayama T."/>
            <person name="Izutsu Y."/>
            <person name="Robert J."/>
            <person name="Fortriede J."/>
            <person name="Burns K."/>
            <person name="Lotay V."/>
            <person name="Karimi K."/>
            <person name="Yasuoka Y."/>
            <person name="Dichmann D.S."/>
            <person name="Flajnik M.F."/>
            <person name="Houston D.W."/>
            <person name="Shendure J."/>
            <person name="DuPasquier L."/>
            <person name="Vize P.D."/>
            <person name="Zorn A.M."/>
            <person name="Ito M."/>
            <person name="Marcotte E.M."/>
            <person name="Wallingford J.B."/>
            <person name="Ito Y."/>
            <person name="Asashima M."/>
            <person name="Ueno N."/>
            <person name="Matsuda Y."/>
            <person name="Veenstra G.J."/>
            <person name="Fujiyama A."/>
            <person name="Harland R.M."/>
            <person name="Taira M."/>
            <person name="Rokhsar D.S."/>
        </authorList>
    </citation>
    <scope>NUCLEOTIDE SEQUENCE [LARGE SCALE GENOMIC DNA]</scope>
    <source>
        <strain evidence="2">J</strain>
    </source>
</reference>
<proteinExistence type="predicted"/>
<accession>A0A974I330</accession>
<dbReference type="EMBL" id="CM004466">
    <property type="protein sequence ID" value="OCT99620.1"/>
    <property type="molecule type" value="Genomic_DNA"/>
</dbReference>
<dbReference type="AlphaFoldDB" id="A0A974I330"/>
<sequence>MRLIIPNVICNEFCLGYTSKIKIVQPCIVQCYRVFNVYKSQSSKWPLTCYWLLVPLSYMFMKISHPAYAVS</sequence>